<dbReference type="EMBL" id="HBFC01019665">
    <property type="protein sequence ID" value="CAD8709082.1"/>
    <property type="molecule type" value="Transcribed_RNA"/>
</dbReference>
<comment type="similarity">
    <text evidence="1">Belongs to the dynein light chain Tctex-type family.</text>
</comment>
<dbReference type="GO" id="GO:0005868">
    <property type="term" value="C:cytoplasmic dynein complex"/>
    <property type="evidence" value="ECO:0007669"/>
    <property type="project" value="TreeGrafter"/>
</dbReference>
<dbReference type="Pfam" id="PF03645">
    <property type="entry name" value="Tctex-1"/>
    <property type="match status" value="1"/>
</dbReference>
<dbReference type="InterPro" id="IPR038586">
    <property type="entry name" value="Tctex-1-like_sf"/>
</dbReference>
<evidence type="ECO:0008006" key="3">
    <source>
        <dbReference type="Google" id="ProtNLM"/>
    </source>
</evidence>
<organism evidence="2">
    <name type="scientific">Mantoniella antarctica</name>
    <dbReference type="NCBI Taxonomy" id="81844"/>
    <lineage>
        <taxon>Eukaryota</taxon>
        <taxon>Viridiplantae</taxon>
        <taxon>Chlorophyta</taxon>
        <taxon>Mamiellophyceae</taxon>
        <taxon>Mamiellales</taxon>
        <taxon>Mamiellaceae</taxon>
        <taxon>Mantoniella</taxon>
    </lineage>
</organism>
<sequence length="125" mass="14202">MTTITMDGGIPNVTVPPFDMTFRPSKVKEIIGQVLKDKLEGVVYHADNTSLWCREISDEIKHKLKTMGLERYKFVVQVVIGEQKGEGVRMGCRCFWDPKTDNYAEEVFNNESIFAVAAAFGVYLY</sequence>
<proteinExistence type="inferred from homology"/>
<dbReference type="AlphaFoldDB" id="A0A7S0SLD6"/>
<evidence type="ECO:0000256" key="1">
    <source>
        <dbReference type="ARBA" id="ARBA00005361"/>
    </source>
</evidence>
<dbReference type="GO" id="GO:0045505">
    <property type="term" value="F:dynein intermediate chain binding"/>
    <property type="evidence" value="ECO:0007669"/>
    <property type="project" value="TreeGrafter"/>
</dbReference>
<dbReference type="InterPro" id="IPR005334">
    <property type="entry name" value="Tctex-1-like"/>
</dbReference>
<gene>
    <name evidence="2" type="ORF">MANT1106_LOCUS11765</name>
</gene>
<dbReference type="GO" id="GO:0007018">
    <property type="term" value="P:microtubule-based movement"/>
    <property type="evidence" value="ECO:0007669"/>
    <property type="project" value="TreeGrafter"/>
</dbReference>
<name>A0A7S0SLD6_9CHLO</name>
<reference evidence="2" key="1">
    <citation type="submission" date="2021-01" db="EMBL/GenBank/DDBJ databases">
        <authorList>
            <person name="Corre E."/>
            <person name="Pelletier E."/>
            <person name="Niang G."/>
            <person name="Scheremetjew M."/>
            <person name="Finn R."/>
            <person name="Kale V."/>
            <person name="Holt S."/>
            <person name="Cochrane G."/>
            <person name="Meng A."/>
            <person name="Brown T."/>
            <person name="Cohen L."/>
        </authorList>
    </citation>
    <scope>NUCLEOTIDE SEQUENCE</scope>
    <source>
        <strain evidence="2">SL-175</strain>
    </source>
</reference>
<evidence type="ECO:0000313" key="2">
    <source>
        <dbReference type="EMBL" id="CAD8709082.1"/>
    </source>
</evidence>
<protein>
    <recommendedName>
        <fullName evidence="3">Tctex1 domain-containing protein 2</fullName>
    </recommendedName>
</protein>
<dbReference type="FunFam" id="3.30.1140.40:FF:000003">
    <property type="entry name" value="tctex1 domain-containing protein 2"/>
    <property type="match status" value="1"/>
</dbReference>
<dbReference type="CDD" id="cd21459">
    <property type="entry name" value="DLC-like_TCTEX1D2"/>
    <property type="match status" value="1"/>
</dbReference>
<dbReference type="Gene3D" id="3.30.1140.40">
    <property type="entry name" value="Tctex-1"/>
    <property type="match status" value="1"/>
</dbReference>
<dbReference type="GO" id="GO:0005737">
    <property type="term" value="C:cytoplasm"/>
    <property type="evidence" value="ECO:0007669"/>
    <property type="project" value="TreeGrafter"/>
</dbReference>
<dbReference type="PANTHER" id="PTHR21255:SF67">
    <property type="entry name" value="TCTEX1 DOMAIN-CONTAINING PROTEIN 2"/>
    <property type="match status" value="1"/>
</dbReference>
<dbReference type="PANTHER" id="PTHR21255">
    <property type="entry name" value="T-COMPLEX-ASSOCIATED-TESTIS-EXPRESSED 1/ DYNEIN LIGHT CHAIN"/>
    <property type="match status" value="1"/>
</dbReference>
<accession>A0A7S0SLD6</accession>